<dbReference type="Pfam" id="PF13519">
    <property type="entry name" value="VWA_2"/>
    <property type="match status" value="1"/>
</dbReference>
<dbReference type="InterPro" id="IPR027417">
    <property type="entry name" value="P-loop_NTPase"/>
</dbReference>
<feature type="compositionally biased region" description="Polar residues" evidence="1">
    <location>
        <begin position="284"/>
        <end position="295"/>
    </location>
</feature>
<dbReference type="Gene3D" id="3.40.50.410">
    <property type="entry name" value="von Willebrand factor, type A domain"/>
    <property type="match status" value="1"/>
</dbReference>
<dbReference type="InterPro" id="IPR031248">
    <property type="entry name" value="RNF213"/>
</dbReference>
<keyword evidence="4" id="KW-1185">Reference proteome</keyword>
<evidence type="ECO:0000313" key="3">
    <source>
        <dbReference type="EMBL" id="KAL3799514.1"/>
    </source>
</evidence>
<dbReference type="CDD" id="cd00198">
    <property type="entry name" value="vWFA"/>
    <property type="match status" value="1"/>
</dbReference>
<dbReference type="PANTHER" id="PTHR22605:SF1">
    <property type="entry name" value="RZ-TYPE DOMAIN-CONTAINING PROTEIN"/>
    <property type="match status" value="1"/>
</dbReference>
<comment type="caution">
    <text evidence="3">The sequence shown here is derived from an EMBL/GenBank/DDBJ whole genome shotgun (WGS) entry which is preliminary data.</text>
</comment>
<dbReference type="EMBL" id="JALLPJ020000183">
    <property type="protein sequence ID" value="KAL3799514.1"/>
    <property type="molecule type" value="Genomic_DNA"/>
</dbReference>
<dbReference type="InterPro" id="IPR036465">
    <property type="entry name" value="vWFA_dom_sf"/>
</dbReference>
<dbReference type="SUPFAM" id="SSF53300">
    <property type="entry name" value="vWA-like"/>
    <property type="match status" value="1"/>
</dbReference>
<feature type="compositionally biased region" description="Basic and acidic residues" evidence="1">
    <location>
        <begin position="296"/>
        <end position="307"/>
    </location>
</feature>
<gene>
    <name evidence="3" type="ORF">ACHAWO_002408</name>
</gene>
<protein>
    <recommendedName>
        <fullName evidence="2">VWFA domain-containing protein</fullName>
    </recommendedName>
</protein>
<dbReference type="PANTHER" id="PTHR22605">
    <property type="entry name" value="RZ-TYPE DOMAIN-CONTAINING PROTEIN"/>
    <property type="match status" value="1"/>
</dbReference>
<organism evidence="3 4">
    <name type="scientific">Cyclotella atomus</name>
    <dbReference type="NCBI Taxonomy" id="382360"/>
    <lineage>
        <taxon>Eukaryota</taxon>
        <taxon>Sar</taxon>
        <taxon>Stramenopiles</taxon>
        <taxon>Ochrophyta</taxon>
        <taxon>Bacillariophyta</taxon>
        <taxon>Coscinodiscophyceae</taxon>
        <taxon>Thalassiosirophycidae</taxon>
        <taxon>Stephanodiscales</taxon>
        <taxon>Stephanodiscaceae</taxon>
        <taxon>Cyclotella</taxon>
    </lineage>
</organism>
<sequence length="2672" mass="301338">DHQNLFTNSLSGKVVVLESNNKTRSDRHFFTTDIKDMNGKICVYQSSNEDEANQAMKFLRTSKARALLVMHKSSVRVTIPTIVMPNGMSDFIRHLPDLSRVTAVRLNGSSTSVDVKLKAESTSIGSTSVEWDSKMIIPVTMRSEAISSFEFGMMIDATEFIFRDNKDRIDCSGDHIPMAGKICLFNATRPGDADALVEFATSNGARALIIHGKETPTRSKVTLPVFSNIGRELFDDLARAGLRSSLADFGVTISYEHRKEGPAVVEAIAQSPLDSPRRTDPPESHSNMPNLLRQSGDNKPDQSRYREVPATTTRAADPPESPSKGLFSSVKNGVSGALNSFKKVLVGYTPESGKVLNAIIQRGTSWSFEGNSSSSFGKAVEILDRIEKKEDLDEKKKETEALIEVVEEMTKNATFIGDVLVLLFCQRVAALSRKLGTSTYYKWNDIMCKVVSEMVVDTEGISIKLVEEDRKTVDNCIVRLTRHLSDQSRNISSSRFVLNAIWPIDLNTLALTSIARDSDLEDVCKLLMASDGPIPLLPQAMQKLQTIYEFDGSKDVTMLKIIGRLTVKQDMKHEIIQSMIKDASFDNVGSFQGLESIFTSLSCHHENYDVIKRQMENSVIESLSASWKNRLTVTDVSGLLKSDVGWTLQNLEGWNALTGFLRKQRVQWNNHAVLVNLFADIYDWTEDKKSALEQVIMGIVQTAPQHAKFNLAVAFFQLAIDRHGVFSCTDQSHCSDIAKIVIDQTQLASTICNSPEKMNEITFQCSSATRKSFAQCLSDDLTKSLKHHCSKIDMAVQFCIHASYIKSDIITDIASDILKNSFSIWRPVILQDLLEVDALILKQAYNLLSRFSQEHHAQKLKSIVSRWIIQYNKNAFGTIELNIVSNGITDDKQEAFVEVSGESFPTKIELDKKILEINHAIQEIRSRLIFHTKRDVTEIEVSISDLAAHFRLDPSCPLLSKLVIFFEDADPKLTLAQLYTFRDEVDSLIAKYGRELHAAAHFFANKSVLFQDETGSWARFSLADFLTNLSSVMDKFETLLSPEAKFPFITDASKVLAQQSSDIDHELRVISSLIHPNIDANSSTTCLRHNFTLARISAPLNSFIDCCTAYKFAFTSTQEFSELQIICNQFANEGGDMNISECYELGCRIADILVPNTDSLDLTTRLSDCIPTFEFFDALRLCSSTFQLARERMWFGDEGLQAFYKEYSNVSNMFTSSQESYESEILDRLEPTIRVLSSIGGALDCPCVASFLNKFMHSEDIYKIEEMRLIQSNICKVQDWFTEGMDDTAAVLGKFVMILKSGSFVLKSESLEVTLSLQYLRSTESEGNVETMTQDKLVDFVQHLGFANHASDSSLDSEVFIRMYSDLVKVRDTYQQLIGVGYRAFFEPVNLSVSSPNSPIKIEEMLNSSHREFEGCESWLKQLCSKYKYSLLFHIDELHYIYQSLREARSVGEGIDARNSDIAKIVESMSRLSPEVAQHPHCPEIVIRYIRNTLPEMEEMSWLEDAEEVSLFLDRVAAFPNQCYTILSVDELNAQEQEVIANFLAQHARSVDGMHLHCIQLKDTILHAPPGVEARSWDDSSLNDENFFPWLQKNVVGSNTNAVIVVYGPTASGKTTLIRNEISKLQADKATVYIHEDFSLSKSTQDLRNQFRNSKHTRRAVQVSLTVNENSMRDMLLPINNFFNSFLLLKTLYDSSTGSCLYSGNHMYQLFVEIGCVEDKSFCLAWLRRFIPILSCCCEIVEPPSEYIIDDQTRRVCTYLRAYDDGTIDRKFNSTVVNKRIYFVLDYSGSMAVDLGSRTALEVATDCMISIFDSRVNLNDFVGLLRFNHGYEVIVPLQQVTNDDQRYTLRNTMQTARHNPDGGTAMFGALHYVVDSLGRNNLVEGDTWIICLTDGASADSNADLVPRLQASSNSLHISLVGVNLHPRIHHLMEELCNKYQPTNEHNKGFFIRTAANIEAIEQAFGQVEDCIPVSETFDRDGRMSDAECRVKLDEHRPSFIQPSNKLLFKLWVTYIYRRCKVFDENEDFNYNVDQETLGSSLMEVMLAESKQNLQREQRWTSSSHTQLIYDFSQKESGPQFCLICTDPDDLCPNQKQRLSNLDLPGFFIPTTTDLRKRETLDLYLSQALNVPLHEDDGERRLKCIDDNKFVLTLDFCLKLLNIHERVSCGQNSVASVSTQNDLEAILNHLSARYSNVTLDDSLDVTCKIRSYLEPSTRHNAEDATLVIQDLLNQAHARRSALFASVPANMESTGELLDWFAKSVLEPTFFDVNIHGSLTAEDLKLKVDEARRVATKLDHMGVKVVIFLDEINTSSCLGLLKEMIVDRSFQGVLLEDNIVIISACNPVRKSASQTKSSREVDLGRSWASGHYQVLPLPKSLAFMRWGYGSLNTEQEKEFIYHRMMLMDENVSSLIARSMTEVVSHSHDLIRKLAKKHIQESAQDCLDVQDDAEQRARSVVSLRDIQRVFHLINFFMNDFSIDCNGKFRKAILLAVGMVYYLWLDSFSRNVFIQELEALPSEQFQQYHLSDVLNAAMDELVTSTEIPEGIAITNGLKENVFMTTVCSLSRTPLMIVGPPGCSKTLAVSIVTDNANGEESPSLFYRNLARIQPFHYQCSKSSTSNEVASVFDRAIQRQANVKRSKQQCLVFMDEAGLPEGKKESLKGRLLSSHPIM</sequence>
<dbReference type="PROSITE" id="PS50234">
    <property type="entry name" value="VWFA"/>
    <property type="match status" value="1"/>
</dbReference>
<dbReference type="InterPro" id="IPR002035">
    <property type="entry name" value="VWF_A"/>
</dbReference>
<evidence type="ECO:0000313" key="4">
    <source>
        <dbReference type="Proteomes" id="UP001530400"/>
    </source>
</evidence>
<evidence type="ECO:0000259" key="2">
    <source>
        <dbReference type="PROSITE" id="PS50234"/>
    </source>
</evidence>
<name>A0ABD3QI70_9STRA</name>
<dbReference type="Gene3D" id="3.40.50.300">
    <property type="entry name" value="P-loop containing nucleotide triphosphate hydrolases"/>
    <property type="match status" value="1"/>
</dbReference>
<proteinExistence type="predicted"/>
<feature type="domain" description="VWFA" evidence="2">
    <location>
        <begin position="1780"/>
        <end position="1967"/>
    </location>
</feature>
<feature type="region of interest" description="Disordered" evidence="1">
    <location>
        <begin position="272"/>
        <end position="327"/>
    </location>
</feature>
<reference evidence="3 4" key="1">
    <citation type="submission" date="2024-10" db="EMBL/GenBank/DDBJ databases">
        <title>Updated reference genomes for cyclostephanoid diatoms.</title>
        <authorList>
            <person name="Roberts W.R."/>
            <person name="Alverson A.J."/>
        </authorList>
    </citation>
    <scope>NUCLEOTIDE SEQUENCE [LARGE SCALE GENOMIC DNA]</scope>
    <source>
        <strain evidence="3 4">AJA010-31</strain>
    </source>
</reference>
<dbReference type="Proteomes" id="UP001530400">
    <property type="component" value="Unassembled WGS sequence"/>
</dbReference>
<dbReference type="SMART" id="SM00327">
    <property type="entry name" value="VWA"/>
    <property type="match status" value="1"/>
</dbReference>
<accession>A0ABD3QI70</accession>
<feature type="non-terminal residue" evidence="3">
    <location>
        <position position="1"/>
    </location>
</feature>
<evidence type="ECO:0000256" key="1">
    <source>
        <dbReference type="SAM" id="MobiDB-lite"/>
    </source>
</evidence>